<proteinExistence type="inferred from homology"/>
<dbReference type="AlphaFoldDB" id="A0A0X8JG95"/>
<sequence length="321" mass="33059">MPVSFDGVLRAATALSGVLPATPSWRYPLLDEMAGCEVVVKQENVQPTGAFKVRGGMALVAGMVERLGSGLPEGLVTASTGNHAQSIAYAARAHGLGAVIVMPSCAPEVKRRAVEALGARVVIEDGTVTDAVRAARERAAGAGWYFVSPCEEPDIIHGHATVYLELLREHPDLEAVYVPVGSGSGAAGACLVRDAIAPSCRIIGVQSAQAPAAWRAWREGRPVEDVCTTRASGLAVAASSGLPQRVMRGALDDFILVDDDAIDDARRLLASCAHTLAEGAGAASLAGLLADGDRPRRCAVVVSGGVADAAELADLGAPSRR</sequence>
<dbReference type="PANTHER" id="PTHR48078:SF7">
    <property type="entry name" value="BLL6502 PROTEIN"/>
    <property type="match status" value="1"/>
</dbReference>
<dbReference type="InterPro" id="IPR001926">
    <property type="entry name" value="TrpB-like_PALP"/>
</dbReference>
<dbReference type="Pfam" id="PF00291">
    <property type="entry name" value="PALP"/>
    <property type="match status" value="1"/>
</dbReference>
<evidence type="ECO:0000256" key="8">
    <source>
        <dbReference type="ARBA" id="ARBA00031427"/>
    </source>
</evidence>
<keyword evidence="5" id="KW-0663">Pyridoxal phosphate</keyword>
<gene>
    <name evidence="10" type="ORF">AXF14_00315</name>
</gene>
<evidence type="ECO:0000313" key="10">
    <source>
        <dbReference type="EMBL" id="AMD88314.1"/>
    </source>
</evidence>
<organism evidence="10 11">
    <name type="scientific">Actinomyces radicidentis</name>
    <dbReference type="NCBI Taxonomy" id="111015"/>
    <lineage>
        <taxon>Bacteria</taxon>
        <taxon>Bacillati</taxon>
        <taxon>Actinomycetota</taxon>
        <taxon>Actinomycetes</taxon>
        <taxon>Actinomycetales</taxon>
        <taxon>Actinomycetaceae</taxon>
        <taxon>Actinomyces</taxon>
    </lineage>
</organism>
<evidence type="ECO:0000313" key="11">
    <source>
        <dbReference type="Proteomes" id="UP000065220"/>
    </source>
</evidence>
<name>A0A0X8JG95_ACTRD</name>
<dbReference type="EMBL" id="CP014228">
    <property type="protein sequence ID" value="AMD88314.1"/>
    <property type="molecule type" value="Genomic_DNA"/>
</dbReference>
<dbReference type="Gene3D" id="3.40.50.1100">
    <property type="match status" value="2"/>
</dbReference>
<dbReference type="GO" id="GO:0004794">
    <property type="term" value="F:threonine deaminase activity"/>
    <property type="evidence" value="ECO:0007669"/>
    <property type="project" value="UniProtKB-EC"/>
</dbReference>
<dbReference type="GO" id="GO:0006565">
    <property type="term" value="P:L-serine catabolic process"/>
    <property type="evidence" value="ECO:0007669"/>
    <property type="project" value="TreeGrafter"/>
</dbReference>
<comment type="catalytic activity">
    <reaction evidence="1">
        <text>L-threonine = 2-oxobutanoate + NH4(+)</text>
        <dbReference type="Rhea" id="RHEA:22108"/>
        <dbReference type="ChEBI" id="CHEBI:16763"/>
        <dbReference type="ChEBI" id="CHEBI:28938"/>
        <dbReference type="ChEBI" id="CHEBI:57926"/>
        <dbReference type="EC" id="4.3.1.19"/>
    </reaction>
</comment>
<dbReference type="PANTHER" id="PTHR48078">
    <property type="entry name" value="THREONINE DEHYDRATASE, MITOCHONDRIAL-RELATED"/>
    <property type="match status" value="1"/>
</dbReference>
<comment type="function">
    <text evidence="7">Catalyzes the anaerobic formation of alpha-ketobutyrate and ammonia from threonine in a two-step reaction. The first step involved a dehydration of threonine and a production of enamine intermediates (aminocrotonate), which tautomerizes to its imine form (iminobutyrate). Both intermediates are unstable and short-lived. The second step is the nonenzymatic hydrolysis of the enamine/imine intermediates to form 2-ketobutyrate and free ammonia. In the low water environment of the cell, the second step is accelerated by RidA.</text>
</comment>
<dbReference type="InterPro" id="IPR050147">
    <property type="entry name" value="Ser/Thr_Dehydratase"/>
</dbReference>
<comment type="cofactor">
    <cofactor evidence="2">
        <name>pyridoxal 5'-phosphate</name>
        <dbReference type="ChEBI" id="CHEBI:597326"/>
    </cofactor>
</comment>
<keyword evidence="11" id="KW-1185">Reference proteome</keyword>
<evidence type="ECO:0000256" key="2">
    <source>
        <dbReference type="ARBA" id="ARBA00001933"/>
    </source>
</evidence>
<dbReference type="GO" id="GO:0009097">
    <property type="term" value="P:isoleucine biosynthetic process"/>
    <property type="evidence" value="ECO:0007669"/>
    <property type="project" value="TreeGrafter"/>
</dbReference>
<accession>A0A0X8JG95</accession>
<dbReference type="KEGG" id="ard:AXF14_00315"/>
<evidence type="ECO:0000256" key="7">
    <source>
        <dbReference type="ARBA" id="ARBA00025527"/>
    </source>
</evidence>
<comment type="similarity">
    <text evidence="3">Belongs to the serine/threonine dehydratase family.</text>
</comment>
<evidence type="ECO:0000256" key="4">
    <source>
        <dbReference type="ARBA" id="ARBA00012096"/>
    </source>
</evidence>
<dbReference type="Proteomes" id="UP000065220">
    <property type="component" value="Chromosome"/>
</dbReference>
<dbReference type="GO" id="GO:0006567">
    <property type="term" value="P:L-threonine catabolic process"/>
    <property type="evidence" value="ECO:0007669"/>
    <property type="project" value="TreeGrafter"/>
</dbReference>
<evidence type="ECO:0000256" key="3">
    <source>
        <dbReference type="ARBA" id="ARBA00010869"/>
    </source>
</evidence>
<evidence type="ECO:0000256" key="6">
    <source>
        <dbReference type="ARBA" id="ARBA00023239"/>
    </source>
</evidence>
<evidence type="ECO:0000256" key="1">
    <source>
        <dbReference type="ARBA" id="ARBA00001274"/>
    </source>
</evidence>
<keyword evidence="6" id="KW-0456">Lyase</keyword>
<dbReference type="InterPro" id="IPR036052">
    <property type="entry name" value="TrpB-like_PALP_sf"/>
</dbReference>
<dbReference type="GO" id="GO:0003941">
    <property type="term" value="F:L-serine ammonia-lyase activity"/>
    <property type="evidence" value="ECO:0007669"/>
    <property type="project" value="TreeGrafter"/>
</dbReference>
<dbReference type="STRING" id="111015.AXF14_00315"/>
<dbReference type="EC" id="4.3.1.19" evidence="4"/>
<evidence type="ECO:0000256" key="5">
    <source>
        <dbReference type="ARBA" id="ARBA00022898"/>
    </source>
</evidence>
<dbReference type="FunFam" id="3.40.50.1100:FF:000005">
    <property type="entry name" value="Threonine dehydratase catabolic"/>
    <property type="match status" value="1"/>
</dbReference>
<evidence type="ECO:0000259" key="9">
    <source>
        <dbReference type="Pfam" id="PF00291"/>
    </source>
</evidence>
<feature type="domain" description="Tryptophan synthase beta chain-like PALP" evidence="9">
    <location>
        <begin position="21"/>
        <end position="303"/>
    </location>
</feature>
<dbReference type="SUPFAM" id="SSF53686">
    <property type="entry name" value="Tryptophan synthase beta subunit-like PLP-dependent enzymes"/>
    <property type="match status" value="1"/>
</dbReference>
<reference evidence="11" key="1">
    <citation type="submission" date="2016-02" db="EMBL/GenBank/DDBJ databases">
        <authorList>
            <person name="Holder M.E."/>
            <person name="Ajami N.J."/>
            <person name="Petrosino J.F."/>
        </authorList>
    </citation>
    <scope>NUCLEOTIDE SEQUENCE [LARGE SCALE GENOMIC DNA]</scope>
    <source>
        <strain evidence="11">CCUG 36733</strain>
    </source>
</reference>
<protein>
    <recommendedName>
        <fullName evidence="4">threonine ammonia-lyase</fullName>
        <ecNumber evidence="4">4.3.1.19</ecNumber>
    </recommendedName>
    <alternativeName>
        <fullName evidence="8">Threonine deaminase</fullName>
    </alternativeName>
</protein>